<proteinExistence type="inferred from homology"/>
<dbReference type="PANTHER" id="PTHR12596">
    <property type="entry name" value="EXPORTIN 4,7-RELATED"/>
    <property type="match status" value="1"/>
</dbReference>
<comment type="similarity">
    <text evidence="3">Belongs to the exportin family.</text>
</comment>
<gene>
    <name evidence="10" type="ORF">J3Q64DRAFT_1779073</name>
</gene>
<evidence type="ECO:0000256" key="2">
    <source>
        <dbReference type="ARBA" id="ARBA00004496"/>
    </source>
</evidence>
<sequence length="1192" mass="136589">MSQDDRTLYFASLCEQLYIPKSPQERENIQKILEYSFPTFADEAGSGIAIGMPPVLDGRQSFVITSPTDTASALRVLLENSPSPYVQTFSLSRLKQLISAQFSIFDGETKLQLRTFLLEYAFMHPDLQPFVITQLASVLALLTRLGWQDVEEYRNVQQDINQFYQASVDHRIVGMQILAIIIQDINAPSPPRNSAKFRKAAGGFRDTQLFSIFESAFETLEGLLQRTIPFEKAGQEERMRDATLNVLVRCLSYDFAGTSLDEAGEDIGTVQIPATWRPIYERDNFLPIFFTAYREFSPPHSSKVMECLVQIASTRKALFSVEAERAKFISGMMQGIRDIIVTSQGMNNTDNYNEFCRFLHRFRASAPLNELTEKHDYIELIELIADFTLKAFQSWKWAPDTASYLLGFWSRNVNSMSYYQKLGEATIQKLENITVELTRTYVSAQVESVATRIEEGLDDPLENEDALVETLGMLGQIARCKYEESSAALVAVFDPIALQYQELISQASSGMSGEEFKEALEVIETKFAWLVYVISAFVGGRPAYLSSDDLDAIDGELTVKVLQLMEVNQILQNQHGAAVLNQKLDTAFVYFFQQFRKSYIGESNGKSVYKKMTEMFGVSDQVTMLNVIMQKIISNLQFWGDNELVIRRTLELFNDLAGGYSALKNLRKLDTTQLILQNHMSSEFAFFESEKHRQNRMLYYQVLCKILFAEDNCEREFIEFMKPFDLRFKSLASLDSVEAFRQEHVRRALQDLFRDLRGFITPIQSRRNFTLFFEWFYPDYMPILLRGLEAWSPTPVANTLLKFFAEFVHNKSQRLNFEISSPNGILIFRDTSQILTTYGSRVLEQQITDESRKYPFKYKGISICFTILSRCMGGRYINFGVFWLYQDKAIDEAFSMIFQLMLSIPLQDLMGFPKLTKAFFSMLDDFTHEQFMALPSLSPDTFLYMMRACEQGVEYTETWVRSHACSAVNNVTSFVAKETEKAELLQRTSLVRNINNNNNNNNNNSNNSNNNNNSISNIIGINNNNNNLNSNNSNNNNDSNNNDSSSNSNSLLSTSPDLMVDRRRSSVAFPSTHWLMGYLVQFPQVLPSLFATLFGLILFDDNTEQWSLSRPLYSIMLLQKEYAIKYTSEVINRQLPERREFVAKALNNLMDGINWSLCVKDRERFSQNVSAFKRELSMNNVVLVPLSPPNYN</sequence>
<dbReference type="InterPro" id="IPR057947">
    <property type="entry name" value="TPR_XPO7/RBP17"/>
</dbReference>
<evidence type="ECO:0000256" key="8">
    <source>
        <dbReference type="SAM" id="MobiDB-lite"/>
    </source>
</evidence>
<comment type="caution">
    <text evidence="10">The sequence shown here is derived from an EMBL/GenBank/DDBJ whole genome shotgun (WGS) entry which is preliminary data.</text>
</comment>
<keyword evidence="6" id="KW-0653">Protein transport</keyword>
<dbReference type="SUPFAM" id="SSF48371">
    <property type="entry name" value="ARM repeat"/>
    <property type="match status" value="1"/>
</dbReference>
<reference evidence="10 11" key="1">
    <citation type="submission" date="2024-04" db="EMBL/GenBank/DDBJ databases">
        <title>Symmetric and asymmetric DNA N6-adenine methylation regulates different biological responses in Mucorales.</title>
        <authorList>
            <consortium name="Lawrence Berkeley National Laboratory"/>
            <person name="Lax C."/>
            <person name="Mondo S.J."/>
            <person name="Osorio-Concepcion M."/>
            <person name="Muszewska A."/>
            <person name="Corrochano-Luque M."/>
            <person name="Gutierrez G."/>
            <person name="Riley R."/>
            <person name="Lipzen A."/>
            <person name="Guo J."/>
            <person name="Hundley H."/>
            <person name="Amirebrahimi M."/>
            <person name="Ng V."/>
            <person name="Lorenzo-Gutierrez D."/>
            <person name="Binder U."/>
            <person name="Yang J."/>
            <person name="Song Y."/>
            <person name="Canovas D."/>
            <person name="Navarro E."/>
            <person name="Freitag M."/>
            <person name="Gabaldon T."/>
            <person name="Grigoriev I.V."/>
            <person name="Corrochano L.M."/>
            <person name="Nicolas F.E."/>
            <person name="Garre V."/>
        </authorList>
    </citation>
    <scope>NUCLEOTIDE SEQUENCE [LARGE SCALE GENOMIC DNA]</scope>
    <source>
        <strain evidence="10 11">L51</strain>
    </source>
</reference>
<dbReference type="Proteomes" id="UP001448207">
    <property type="component" value="Unassembled WGS sequence"/>
</dbReference>
<dbReference type="EMBL" id="JBCLYO010000045">
    <property type="protein sequence ID" value="KAL0074204.1"/>
    <property type="molecule type" value="Genomic_DNA"/>
</dbReference>
<evidence type="ECO:0000256" key="5">
    <source>
        <dbReference type="ARBA" id="ARBA00022490"/>
    </source>
</evidence>
<evidence type="ECO:0000256" key="6">
    <source>
        <dbReference type="ARBA" id="ARBA00022927"/>
    </source>
</evidence>
<evidence type="ECO:0000256" key="4">
    <source>
        <dbReference type="ARBA" id="ARBA00022448"/>
    </source>
</evidence>
<dbReference type="Gene3D" id="1.25.10.10">
    <property type="entry name" value="Leucine-rich Repeat Variant"/>
    <property type="match status" value="2"/>
</dbReference>
<accession>A0ABR3AHU0</accession>
<keyword evidence="11" id="KW-1185">Reference proteome</keyword>
<keyword evidence="4" id="KW-0813">Transport</keyword>
<dbReference type="InterPro" id="IPR044189">
    <property type="entry name" value="XPO4/7-like"/>
</dbReference>
<dbReference type="PANTHER" id="PTHR12596:SF2">
    <property type="entry name" value="EXPORTIN-7 ISOFORM X1"/>
    <property type="match status" value="1"/>
</dbReference>
<evidence type="ECO:0000256" key="1">
    <source>
        <dbReference type="ARBA" id="ARBA00004123"/>
    </source>
</evidence>
<comment type="subcellular location">
    <subcellularLocation>
        <location evidence="2">Cytoplasm</location>
    </subcellularLocation>
    <subcellularLocation>
        <location evidence="1">Nucleus</location>
    </subcellularLocation>
</comment>
<keyword evidence="5" id="KW-0963">Cytoplasm</keyword>
<dbReference type="InterPro" id="IPR011989">
    <property type="entry name" value="ARM-like"/>
</dbReference>
<feature type="compositionally biased region" description="Low complexity" evidence="8">
    <location>
        <begin position="993"/>
        <end position="1053"/>
    </location>
</feature>
<dbReference type="Pfam" id="PF25795">
    <property type="entry name" value="TPR_XPO7"/>
    <property type="match status" value="1"/>
</dbReference>
<dbReference type="InterPro" id="IPR016024">
    <property type="entry name" value="ARM-type_fold"/>
</dbReference>
<protein>
    <submittedName>
        <fullName evidence="10">Armadillo-type protein</fullName>
    </submittedName>
</protein>
<feature type="domain" description="Exportin-7/Ran-binding protein 17 TPR repeats" evidence="9">
    <location>
        <begin position="449"/>
        <end position="694"/>
    </location>
</feature>
<evidence type="ECO:0000256" key="3">
    <source>
        <dbReference type="ARBA" id="ARBA00009466"/>
    </source>
</evidence>
<evidence type="ECO:0000256" key="7">
    <source>
        <dbReference type="ARBA" id="ARBA00023242"/>
    </source>
</evidence>
<evidence type="ECO:0000259" key="9">
    <source>
        <dbReference type="Pfam" id="PF25795"/>
    </source>
</evidence>
<keyword evidence="7" id="KW-0539">Nucleus</keyword>
<evidence type="ECO:0000313" key="10">
    <source>
        <dbReference type="EMBL" id="KAL0074204.1"/>
    </source>
</evidence>
<organism evidence="10 11">
    <name type="scientific">Phycomyces blakesleeanus</name>
    <dbReference type="NCBI Taxonomy" id="4837"/>
    <lineage>
        <taxon>Eukaryota</taxon>
        <taxon>Fungi</taxon>
        <taxon>Fungi incertae sedis</taxon>
        <taxon>Mucoromycota</taxon>
        <taxon>Mucoromycotina</taxon>
        <taxon>Mucoromycetes</taxon>
        <taxon>Mucorales</taxon>
        <taxon>Phycomycetaceae</taxon>
        <taxon>Phycomyces</taxon>
    </lineage>
</organism>
<evidence type="ECO:0000313" key="11">
    <source>
        <dbReference type="Proteomes" id="UP001448207"/>
    </source>
</evidence>
<feature type="region of interest" description="Disordered" evidence="8">
    <location>
        <begin position="993"/>
        <end position="1055"/>
    </location>
</feature>
<name>A0ABR3AHU0_PHYBL</name>